<dbReference type="Proteomes" id="UP000437862">
    <property type="component" value="Chromosome"/>
</dbReference>
<evidence type="ECO:0000256" key="7">
    <source>
        <dbReference type="ARBA" id="ARBA00023173"/>
    </source>
</evidence>
<proteinExistence type="predicted"/>
<evidence type="ECO:0000313" key="13">
    <source>
        <dbReference type="Proteomes" id="UP000315112"/>
    </source>
</evidence>
<dbReference type="InterPro" id="IPR050368">
    <property type="entry name" value="ClC-type_chloride_channel"/>
</dbReference>
<dbReference type="AlphaFoldDB" id="A0A562PZB8"/>
<keyword evidence="4 10" id="KW-1133">Transmembrane helix</keyword>
<feature type="transmembrane region" description="Helical" evidence="10">
    <location>
        <begin position="398"/>
        <end position="419"/>
    </location>
</feature>
<evidence type="ECO:0000256" key="10">
    <source>
        <dbReference type="SAM" id="Phobius"/>
    </source>
</evidence>
<evidence type="ECO:0000313" key="12">
    <source>
        <dbReference type="EMBL" id="TWI49791.1"/>
    </source>
</evidence>
<feature type="transmembrane region" description="Helical" evidence="10">
    <location>
        <begin position="279"/>
        <end position="301"/>
    </location>
</feature>
<evidence type="ECO:0000256" key="1">
    <source>
        <dbReference type="ARBA" id="ARBA00004141"/>
    </source>
</evidence>
<dbReference type="Pfam" id="PF00654">
    <property type="entry name" value="Voltage_CLC"/>
    <property type="match status" value="1"/>
</dbReference>
<dbReference type="GO" id="GO:0034707">
    <property type="term" value="C:chloride channel complex"/>
    <property type="evidence" value="ECO:0007669"/>
    <property type="project" value="UniProtKB-KW"/>
</dbReference>
<dbReference type="PANTHER" id="PTHR43427:SF6">
    <property type="entry name" value="CHLORIDE CHANNEL PROTEIN CLC-E"/>
    <property type="match status" value="1"/>
</dbReference>
<dbReference type="GO" id="GO:0005254">
    <property type="term" value="F:chloride channel activity"/>
    <property type="evidence" value="ECO:0007669"/>
    <property type="project" value="UniProtKB-KW"/>
</dbReference>
<dbReference type="Proteomes" id="UP000315112">
    <property type="component" value="Unassembled WGS sequence"/>
</dbReference>
<dbReference type="Gene3D" id="1.10.3080.10">
    <property type="entry name" value="Clc chloride channel"/>
    <property type="match status" value="1"/>
</dbReference>
<dbReference type="RefSeq" id="WP_145873458.1">
    <property type="nucleotide sequence ID" value="NZ_CP046904.1"/>
</dbReference>
<reference evidence="11 14" key="3">
    <citation type="submission" date="2019-12" db="EMBL/GenBank/DDBJ databases">
        <title>Draft Genome Sequences of Six Type Strains of the Genus Massilia.</title>
        <authorList>
            <person name="Miess H."/>
            <person name="Frediansyah A."/>
            <person name="Goeker M."/>
            <person name="Gross H."/>
        </authorList>
    </citation>
    <scope>NUCLEOTIDE SEQUENCE [LARGE SCALE GENOMIC DNA]</scope>
    <source>
        <strain evidence="11 14">DSM 26639</strain>
    </source>
</reference>
<keyword evidence="8" id="KW-0868">Chloride</keyword>
<dbReference type="PRINTS" id="PR00762">
    <property type="entry name" value="CLCHANNEL"/>
</dbReference>
<keyword evidence="6 10" id="KW-0472">Membrane</keyword>
<dbReference type="SUPFAM" id="SSF81340">
    <property type="entry name" value="Clc chloride channel"/>
    <property type="match status" value="1"/>
</dbReference>
<feature type="transmembrane region" description="Helical" evidence="10">
    <location>
        <begin position="51"/>
        <end position="77"/>
    </location>
</feature>
<keyword evidence="5" id="KW-0406">Ion transport</keyword>
<feature type="transmembrane region" description="Helical" evidence="10">
    <location>
        <begin position="366"/>
        <end position="392"/>
    </location>
</feature>
<keyword evidence="3 10" id="KW-0812">Transmembrane</keyword>
<feature type="transmembrane region" description="Helical" evidence="10">
    <location>
        <begin position="237"/>
        <end position="259"/>
    </location>
</feature>
<comment type="subcellular location">
    <subcellularLocation>
        <location evidence="1">Membrane</location>
        <topology evidence="1">Multi-pass membrane protein</topology>
    </subcellularLocation>
</comment>
<gene>
    <name evidence="11" type="ORF">GO485_05915</name>
    <name evidence="12" type="ORF">IP92_01014</name>
</gene>
<evidence type="ECO:0000256" key="3">
    <source>
        <dbReference type="ARBA" id="ARBA00022692"/>
    </source>
</evidence>
<feature type="transmembrane region" description="Helical" evidence="10">
    <location>
        <begin position="115"/>
        <end position="133"/>
    </location>
</feature>
<feature type="transmembrane region" description="Helical" evidence="10">
    <location>
        <begin position="332"/>
        <end position="354"/>
    </location>
</feature>
<reference evidence="12 13" key="1">
    <citation type="journal article" date="2015" name="Stand. Genomic Sci.">
        <title>Genomic Encyclopedia of Bacterial and Archaeal Type Strains, Phase III: the genomes of soil and plant-associated and newly described type strains.</title>
        <authorList>
            <person name="Whitman W.B."/>
            <person name="Woyke T."/>
            <person name="Klenk H.P."/>
            <person name="Zhou Y."/>
            <person name="Lilburn T.G."/>
            <person name="Beck B.J."/>
            <person name="De Vos P."/>
            <person name="Vandamme P."/>
            <person name="Eisen J.A."/>
            <person name="Garrity G."/>
            <person name="Hugenholtz P."/>
            <person name="Kyrpides N.C."/>
        </authorList>
    </citation>
    <scope>NUCLEOTIDE SEQUENCE [LARGE SCALE GENOMIC DNA]</scope>
    <source>
        <strain evidence="12 13">CGMCC 1.10685</strain>
    </source>
</reference>
<evidence type="ECO:0000256" key="2">
    <source>
        <dbReference type="ARBA" id="ARBA00022448"/>
    </source>
</evidence>
<keyword evidence="9" id="KW-0407">Ion channel</keyword>
<evidence type="ECO:0000256" key="9">
    <source>
        <dbReference type="ARBA" id="ARBA00023303"/>
    </source>
</evidence>
<name>A0A562PZB8_9BURK</name>
<protein>
    <submittedName>
        <fullName evidence="11">Chloride channel protein</fullName>
    </submittedName>
    <submittedName>
        <fullName evidence="12">H+/Cl-antiporter ClcA</fullName>
    </submittedName>
</protein>
<evidence type="ECO:0000256" key="8">
    <source>
        <dbReference type="ARBA" id="ARBA00023214"/>
    </source>
</evidence>
<keyword evidence="14" id="KW-1185">Reference proteome</keyword>
<keyword evidence="2" id="KW-0813">Transport</keyword>
<dbReference type="EMBL" id="VLKW01000002">
    <property type="protein sequence ID" value="TWI49791.1"/>
    <property type="molecule type" value="Genomic_DNA"/>
</dbReference>
<dbReference type="CDD" id="cd01034">
    <property type="entry name" value="EriC_like"/>
    <property type="match status" value="1"/>
</dbReference>
<dbReference type="InterPro" id="IPR014743">
    <property type="entry name" value="Cl-channel_core"/>
</dbReference>
<dbReference type="OrthoDB" id="9767361at2"/>
<feature type="transmembrane region" description="Helical" evidence="10">
    <location>
        <begin position="21"/>
        <end position="45"/>
    </location>
</feature>
<feature type="transmembrane region" description="Helical" evidence="10">
    <location>
        <begin position="163"/>
        <end position="188"/>
    </location>
</feature>
<evidence type="ECO:0000256" key="4">
    <source>
        <dbReference type="ARBA" id="ARBA00022989"/>
    </source>
</evidence>
<accession>A0A562PZB8</accession>
<organism evidence="12 13">
    <name type="scientific">Pseudoduganella flava</name>
    <dbReference type="NCBI Taxonomy" id="871742"/>
    <lineage>
        <taxon>Bacteria</taxon>
        <taxon>Pseudomonadati</taxon>
        <taxon>Pseudomonadota</taxon>
        <taxon>Betaproteobacteria</taxon>
        <taxon>Burkholderiales</taxon>
        <taxon>Oxalobacteraceae</taxon>
        <taxon>Telluria group</taxon>
        <taxon>Pseudoduganella</taxon>
    </lineage>
</organism>
<dbReference type="EMBL" id="CP046904">
    <property type="protein sequence ID" value="QGZ38635.1"/>
    <property type="molecule type" value="Genomic_DNA"/>
</dbReference>
<keyword evidence="7" id="KW-0869">Chloride channel</keyword>
<evidence type="ECO:0000256" key="6">
    <source>
        <dbReference type="ARBA" id="ARBA00023136"/>
    </source>
</evidence>
<sequence>MHSRHHIPTAFRREFATPGLWWTRALVMGAAALAGLTVVAFTWLAETAHGAFLRLAGGAWWLPLLWTPVLTAFIVWLTRRYAAGAGGSGIPQVMASLEPEVGDAQRGLFVSLKLSAAKIGLTAAGLLGGLSLGREGPSVQIAAGVMHAVRPLLPRRALVSTHALLVAGGAAGIAAAFNTPLAGVMFAIEELSGRPEQRNSGLIVAGIVLAGLIAVSAHGNATHFGVIHPGPIGWGLLGPGLLTALIVGVAGGLFARLLLASLGGRSPDRFSRWRARRPVLFAAGCGLAVAGIGLLTHGAAVGSGNEATKAMLDGGASPVAGFALHKLAATWLTVWSGAPAGIFAPSLAIGAALGHDIGVLTAYPHVPALIALGMAGFLAAATQAPLTAFIIVMEMVDGHAMVLSLMACAVVASTISRVLSPPLYGALAQLQLERVASR</sequence>
<evidence type="ECO:0000313" key="14">
    <source>
        <dbReference type="Proteomes" id="UP000437862"/>
    </source>
</evidence>
<dbReference type="PANTHER" id="PTHR43427">
    <property type="entry name" value="CHLORIDE CHANNEL PROTEIN CLC-E"/>
    <property type="match status" value="1"/>
</dbReference>
<reference evidence="12" key="2">
    <citation type="submission" date="2019-07" db="EMBL/GenBank/DDBJ databases">
        <authorList>
            <person name="Whitman W."/>
            <person name="Huntemann M."/>
            <person name="Clum A."/>
            <person name="Pillay M."/>
            <person name="Palaniappan K."/>
            <person name="Varghese N."/>
            <person name="Mikhailova N."/>
            <person name="Stamatis D."/>
            <person name="Reddy T."/>
            <person name="Daum C."/>
            <person name="Shapiro N."/>
            <person name="Ivanova N."/>
            <person name="Kyrpides N."/>
            <person name="Woyke T."/>
        </authorList>
    </citation>
    <scope>NUCLEOTIDE SEQUENCE</scope>
    <source>
        <strain evidence="12">CGMCC 1.10685</strain>
    </source>
</reference>
<feature type="transmembrane region" description="Helical" evidence="10">
    <location>
        <begin position="200"/>
        <end position="217"/>
    </location>
</feature>
<evidence type="ECO:0000313" key="11">
    <source>
        <dbReference type="EMBL" id="QGZ38635.1"/>
    </source>
</evidence>
<evidence type="ECO:0000256" key="5">
    <source>
        <dbReference type="ARBA" id="ARBA00023065"/>
    </source>
</evidence>
<dbReference type="InterPro" id="IPR001807">
    <property type="entry name" value="ClC"/>
</dbReference>